<dbReference type="EC" id="5.3.1.1" evidence="7 8"/>
<dbReference type="AlphaFoldDB" id="A0A9D7SUG0"/>
<organism evidence="9 10">
    <name type="scientific">Candidatus Opimibacter skivensis</name>
    <dbReference type="NCBI Taxonomy" id="2982028"/>
    <lineage>
        <taxon>Bacteria</taxon>
        <taxon>Pseudomonadati</taxon>
        <taxon>Bacteroidota</taxon>
        <taxon>Saprospiria</taxon>
        <taxon>Saprospirales</taxon>
        <taxon>Saprospiraceae</taxon>
        <taxon>Candidatus Opimibacter</taxon>
    </lineage>
</organism>
<evidence type="ECO:0000313" key="10">
    <source>
        <dbReference type="Proteomes" id="UP000808337"/>
    </source>
</evidence>
<comment type="pathway">
    <text evidence="7 8">Carbohydrate biosynthesis; gluconeogenesis.</text>
</comment>
<feature type="binding site" evidence="7">
    <location>
        <position position="173"/>
    </location>
    <ligand>
        <name>substrate</name>
    </ligand>
</feature>
<name>A0A9D7SUG0_9BACT</name>
<dbReference type="PANTHER" id="PTHR21139">
    <property type="entry name" value="TRIOSEPHOSPHATE ISOMERASE"/>
    <property type="match status" value="1"/>
</dbReference>
<evidence type="ECO:0000256" key="4">
    <source>
        <dbReference type="ARBA" id="ARBA00022490"/>
    </source>
</evidence>
<feature type="binding site" evidence="7">
    <location>
        <begin position="234"/>
        <end position="235"/>
    </location>
    <ligand>
        <name>substrate</name>
    </ligand>
</feature>
<reference evidence="9 10" key="1">
    <citation type="submission" date="2020-10" db="EMBL/GenBank/DDBJ databases">
        <title>Connecting structure to function with the recovery of over 1000 high-quality activated sludge metagenome-assembled genomes encoding full-length rRNA genes using long-read sequencing.</title>
        <authorList>
            <person name="Singleton C.M."/>
            <person name="Petriglieri F."/>
            <person name="Kristensen J.M."/>
            <person name="Kirkegaard R.H."/>
            <person name="Michaelsen T.Y."/>
            <person name="Andersen M.H."/>
            <person name="Karst S.M."/>
            <person name="Dueholm M.S."/>
            <person name="Nielsen P.H."/>
            <person name="Albertsen M."/>
        </authorList>
    </citation>
    <scope>NUCLEOTIDE SEQUENCE [LARGE SCALE GENOMIC DNA]</scope>
    <source>
        <strain evidence="9">Ribe_18-Q3-R11-54_MAXAC.273</strain>
    </source>
</reference>
<dbReference type="PROSITE" id="PS00171">
    <property type="entry name" value="TIM_1"/>
    <property type="match status" value="1"/>
</dbReference>
<dbReference type="FunFam" id="3.20.20.70:FF:000016">
    <property type="entry name" value="Triosephosphate isomerase"/>
    <property type="match status" value="1"/>
</dbReference>
<comment type="pathway">
    <text evidence="1 7 8">Carbohydrate degradation; glycolysis; D-glyceraldehyde 3-phosphate from glycerone phosphate: step 1/1.</text>
</comment>
<evidence type="ECO:0000256" key="1">
    <source>
        <dbReference type="ARBA" id="ARBA00004680"/>
    </source>
</evidence>
<evidence type="ECO:0000256" key="7">
    <source>
        <dbReference type="HAMAP-Rule" id="MF_00147"/>
    </source>
</evidence>
<evidence type="ECO:0000256" key="6">
    <source>
        <dbReference type="ARBA" id="ARBA00023235"/>
    </source>
</evidence>
<dbReference type="InterPro" id="IPR013785">
    <property type="entry name" value="Aldolase_TIM"/>
</dbReference>
<dbReference type="Gene3D" id="3.20.20.70">
    <property type="entry name" value="Aldolase class I"/>
    <property type="match status" value="1"/>
</dbReference>
<protein>
    <recommendedName>
        <fullName evidence="7 8">Triosephosphate isomerase</fullName>
        <shortName evidence="7">TIM</shortName>
        <shortName evidence="7">TPI</shortName>
        <ecNumber evidence="7 8">5.3.1.1</ecNumber>
    </recommendedName>
    <alternativeName>
        <fullName evidence="7">Triose-phosphate isomerase</fullName>
    </alternativeName>
</protein>
<comment type="caution">
    <text evidence="9">The sequence shown here is derived from an EMBL/GenBank/DDBJ whole genome shotgun (WGS) entry which is preliminary data.</text>
</comment>
<dbReference type="InterPro" id="IPR000652">
    <property type="entry name" value="Triosephosphate_isomerase"/>
</dbReference>
<dbReference type="PANTHER" id="PTHR21139:SF42">
    <property type="entry name" value="TRIOSEPHOSPHATE ISOMERASE"/>
    <property type="match status" value="1"/>
</dbReference>
<dbReference type="PROSITE" id="PS51440">
    <property type="entry name" value="TIM_2"/>
    <property type="match status" value="1"/>
</dbReference>
<dbReference type="GO" id="GO:0019563">
    <property type="term" value="P:glycerol catabolic process"/>
    <property type="evidence" value="ECO:0007669"/>
    <property type="project" value="TreeGrafter"/>
</dbReference>
<evidence type="ECO:0000256" key="5">
    <source>
        <dbReference type="ARBA" id="ARBA00023152"/>
    </source>
</evidence>
<dbReference type="GO" id="GO:0004807">
    <property type="term" value="F:triose-phosphate isomerase activity"/>
    <property type="evidence" value="ECO:0007669"/>
    <property type="project" value="UniProtKB-UniRule"/>
</dbReference>
<comment type="catalytic activity">
    <reaction evidence="7 8">
        <text>D-glyceraldehyde 3-phosphate = dihydroxyacetone phosphate</text>
        <dbReference type="Rhea" id="RHEA:18585"/>
        <dbReference type="ChEBI" id="CHEBI:57642"/>
        <dbReference type="ChEBI" id="CHEBI:59776"/>
        <dbReference type="EC" id="5.3.1.1"/>
    </reaction>
</comment>
<dbReference type="CDD" id="cd00311">
    <property type="entry name" value="TIM"/>
    <property type="match status" value="1"/>
</dbReference>
<feature type="binding site" evidence="7">
    <location>
        <position position="213"/>
    </location>
    <ligand>
        <name>substrate</name>
    </ligand>
</feature>
<feature type="binding site" evidence="7">
    <location>
        <begin position="9"/>
        <end position="11"/>
    </location>
    <ligand>
        <name>substrate</name>
    </ligand>
</feature>
<evidence type="ECO:0000313" key="9">
    <source>
        <dbReference type="EMBL" id="MBK9981184.1"/>
    </source>
</evidence>
<evidence type="ECO:0000256" key="8">
    <source>
        <dbReference type="RuleBase" id="RU363013"/>
    </source>
</evidence>
<dbReference type="InterPro" id="IPR022896">
    <property type="entry name" value="TrioseP_Isoase_bac/euk"/>
</dbReference>
<sequence>MRKKIVAANWKMNTTVTQGEKLVEDILLHLPGELNCTVIIAPPFTHLPMLVKKVEGTKICSAAQNCHQDKSGAFTGEISVDMLSDLGVNYVIIGHSERRQLFHEDNEIIKLKLDAVLAAGLLPIFCCGEPLDIRESETQNIFVHQQLEESLFHLHKDDFAKVCIAYEPIWAIGTGVTASPEQAQEMHMFIRDKIAIRYNKFVSETTRILYGGSIKADNAKTLFSQDDVDGGLVGGASLNSAGFLDIIRAACG</sequence>
<comment type="function">
    <text evidence="7">Involved in the gluconeogenesis. Catalyzes stereospecifically the conversion of dihydroxyacetone phosphate (DHAP) to D-glyceraldehyde-3-phosphate (G3P).</text>
</comment>
<dbReference type="GO" id="GO:0006096">
    <property type="term" value="P:glycolytic process"/>
    <property type="evidence" value="ECO:0007669"/>
    <property type="project" value="UniProtKB-UniRule"/>
</dbReference>
<feature type="active site" description="Electrophile" evidence="7">
    <location>
        <position position="95"/>
    </location>
</feature>
<dbReference type="GO" id="GO:0006094">
    <property type="term" value="P:gluconeogenesis"/>
    <property type="evidence" value="ECO:0007669"/>
    <property type="project" value="UniProtKB-UniRule"/>
</dbReference>
<evidence type="ECO:0000256" key="3">
    <source>
        <dbReference type="ARBA" id="ARBA00022432"/>
    </source>
</evidence>
<dbReference type="SUPFAM" id="SSF51351">
    <property type="entry name" value="Triosephosphate isomerase (TIM)"/>
    <property type="match status" value="1"/>
</dbReference>
<dbReference type="EMBL" id="JADKGY010000001">
    <property type="protein sequence ID" value="MBK9981184.1"/>
    <property type="molecule type" value="Genomic_DNA"/>
</dbReference>
<comment type="subcellular location">
    <subcellularLocation>
        <location evidence="7 8">Cytoplasm</location>
    </subcellularLocation>
</comment>
<dbReference type="InterPro" id="IPR020861">
    <property type="entry name" value="Triosephosphate_isomerase_AS"/>
</dbReference>
<accession>A0A9D7SUG0</accession>
<dbReference type="GO" id="GO:0046166">
    <property type="term" value="P:glyceraldehyde-3-phosphate biosynthetic process"/>
    <property type="evidence" value="ECO:0007669"/>
    <property type="project" value="TreeGrafter"/>
</dbReference>
<proteinExistence type="inferred from homology"/>
<dbReference type="HAMAP" id="MF_00147_B">
    <property type="entry name" value="TIM_B"/>
    <property type="match status" value="1"/>
</dbReference>
<dbReference type="Pfam" id="PF00121">
    <property type="entry name" value="TIM"/>
    <property type="match status" value="1"/>
</dbReference>
<keyword evidence="6 7" id="KW-0413">Isomerase</keyword>
<comment type="similarity">
    <text evidence="2 7 8">Belongs to the triosephosphate isomerase family.</text>
</comment>
<keyword evidence="4 7" id="KW-0963">Cytoplasm</keyword>
<dbReference type="InterPro" id="IPR035990">
    <property type="entry name" value="TIM_sf"/>
</dbReference>
<keyword evidence="5 7" id="KW-0324">Glycolysis</keyword>
<dbReference type="Proteomes" id="UP000808337">
    <property type="component" value="Unassembled WGS sequence"/>
</dbReference>
<dbReference type="NCBIfam" id="TIGR00419">
    <property type="entry name" value="tim"/>
    <property type="match status" value="1"/>
</dbReference>
<comment type="subunit">
    <text evidence="7 8">Homodimer.</text>
</comment>
<evidence type="ECO:0000256" key="2">
    <source>
        <dbReference type="ARBA" id="ARBA00007422"/>
    </source>
</evidence>
<feature type="active site" description="Proton acceptor" evidence="7">
    <location>
        <position position="167"/>
    </location>
</feature>
<keyword evidence="3 7" id="KW-0312">Gluconeogenesis</keyword>
<gene>
    <name evidence="7" type="primary">tpiA</name>
    <name evidence="9" type="ORF">IPP15_01940</name>
</gene>
<dbReference type="GO" id="GO:0005829">
    <property type="term" value="C:cytosol"/>
    <property type="evidence" value="ECO:0007669"/>
    <property type="project" value="TreeGrafter"/>
</dbReference>